<dbReference type="Gene3D" id="3.40.720.10">
    <property type="entry name" value="Alkaline Phosphatase, subunit A"/>
    <property type="match status" value="1"/>
</dbReference>
<evidence type="ECO:0000313" key="3">
    <source>
        <dbReference type="Proteomes" id="UP000239735"/>
    </source>
</evidence>
<dbReference type="CDD" id="cd16018">
    <property type="entry name" value="Enpp"/>
    <property type="match status" value="1"/>
</dbReference>
<protein>
    <submittedName>
        <fullName evidence="2">Type I phosphodiesterase/nucleotide pyrophosphatase</fullName>
    </submittedName>
</protein>
<feature type="chain" id="PRO_5014828607" evidence="1">
    <location>
        <begin position="29"/>
        <end position="463"/>
    </location>
</feature>
<dbReference type="InterPro" id="IPR002591">
    <property type="entry name" value="Phosphodiest/P_Trfase"/>
</dbReference>
<keyword evidence="1" id="KW-0732">Signal</keyword>
<sequence>MNAAVRRPAVCYSFAFILAFFLAPFAHAAPVLMISIDGLKPEYITQADAHGMKIPYLRTLISKGTYAEGVIGIWPTITYPSHTTLMTGVWPAEHGITNNQVFDPEQRYGSAWNWYASEIREPTLWQIAHHAGLRTASIGWPASVGASDVDYLIPEYWRGDNVSGSTNPGDALMMAALARPDTLVQQLEHTAGPYMNGNDTSIGGDETKTKYALEILRRYKPEFMTLHLSSLDESQHQHGPFSPEACSDLEALDGMVARLAQQEFANNPSAVLLIVSDHGFMNISHYVNLAIPFLQAGLIDATPNPGKPPTVNSWKAEPWMAGGMAAIMLHDANDHATEQQVKAMLDKLAADADSGVAQILDHEAIVKRGTFPNAAFLVVFKPGYYAGSALSGSLVTPIPGSRGSHGFSPEYPEMRASFFAVGAGVARHRDLGVVDMRQVAPTVAKILQVRMTTAKGTPLHVAP</sequence>
<dbReference type="InterPro" id="IPR017850">
    <property type="entry name" value="Alkaline_phosphatase_core_sf"/>
</dbReference>
<reference evidence="3" key="1">
    <citation type="submission" date="2018-02" db="EMBL/GenBank/DDBJ databases">
        <authorList>
            <person name="Hausmann B."/>
        </authorList>
    </citation>
    <scope>NUCLEOTIDE SEQUENCE [LARGE SCALE GENOMIC DNA]</scope>
    <source>
        <strain evidence="3">Peat soil MAG SbA5</strain>
    </source>
</reference>
<proteinExistence type="predicted"/>
<dbReference type="Pfam" id="PF01663">
    <property type="entry name" value="Phosphodiest"/>
    <property type="match status" value="1"/>
</dbReference>
<gene>
    <name evidence="2" type="ORF">SBA5_250051</name>
</gene>
<organism evidence="2 3">
    <name type="scientific">Candidatus Sulfuritelmatomonas gaucii</name>
    <dbReference type="NCBI Taxonomy" id="2043161"/>
    <lineage>
        <taxon>Bacteria</taxon>
        <taxon>Pseudomonadati</taxon>
        <taxon>Acidobacteriota</taxon>
        <taxon>Terriglobia</taxon>
        <taxon>Terriglobales</taxon>
        <taxon>Acidobacteriaceae</taxon>
        <taxon>Candidatus Sulfuritelmatomonas</taxon>
    </lineage>
</organism>
<dbReference type="PANTHER" id="PTHR10151:SF120">
    <property type="entry name" value="BIS(5'-ADENOSYL)-TRIPHOSPHATASE"/>
    <property type="match status" value="1"/>
</dbReference>
<dbReference type="Proteomes" id="UP000239735">
    <property type="component" value="Unassembled WGS sequence"/>
</dbReference>
<dbReference type="GO" id="GO:0016787">
    <property type="term" value="F:hydrolase activity"/>
    <property type="evidence" value="ECO:0007669"/>
    <property type="project" value="UniProtKB-ARBA"/>
</dbReference>
<dbReference type="OrthoDB" id="9779418at2"/>
<name>A0A2N9L9B1_9BACT</name>
<evidence type="ECO:0000256" key="1">
    <source>
        <dbReference type="SAM" id="SignalP"/>
    </source>
</evidence>
<dbReference type="SUPFAM" id="SSF53649">
    <property type="entry name" value="Alkaline phosphatase-like"/>
    <property type="match status" value="1"/>
</dbReference>
<evidence type="ECO:0000313" key="2">
    <source>
        <dbReference type="EMBL" id="SPE19821.1"/>
    </source>
</evidence>
<dbReference type="PANTHER" id="PTHR10151">
    <property type="entry name" value="ECTONUCLEOTIDE PYROPHOSPHATASE/PHOSPHODIESTERASE"/>
    <property type="match status" value="1"/>
</dbReference>
<dbReference type="AlphaFoldDB" id="A0A2N9L9B1"/>
<accession>A0A2N9L9B1</accession>
<feature type="signal peptide" evidence="1">
    <location>
        <begin position="1"/>
        <end position="28"/>
    </location>
</feature>
<dbReference type="EMBL" id="OKRB01000081">
    <property type="protein sequence ID" value="SPE19821.1"/>
    <property type="molecule type" value="Genomic_DNA"/>
</dbReference>